<feature type="region of interest" description="Disordered" evidence="2">
    <location>
        <begin position="1"/>
        <end position="21"/>
    </location>
</feature>
<dbReference type="InterPro" id="IPR050606">
    <property type="entry name" value="Calponin-like"/>
</dbReference>
<organism evidence="3">
    <name type="scientific">Brugia timori</name>
    <dbReference type="NCBI Taxonomy" id="42155"/>
    <lineage>
        <taxon>Eukaryota</taxon>
        <taxon>Metazoa</taxon>
        <taxon>Ecdysozoa</taxon>
        <taxon>Nematoda</taxon>
        <taxon>Chromadorea</taxon>
        <taxon>Rhabditida</taxon>
        <taxon>Spirurina</taxon>
        <taxon>Spiruromorpha</taxon>
        <taxon>Filarioidea</taxon>
        <taxon>Onchocercidae</taxon>
        <taxon>Brugia</taxon>
    </lineage>
</organism>
<comment type="similarity">
    <text evidence="1">Belongs to the calponin family.</text>
</comment>
<name>A0A0R3QVP0_9BILA</name>
<evidence type="ECO:0000256" key="1">
    <source>
        <dbReference type="ARBA" id="ARBA00009631"/>
    </source>
</evidence>
<dbReference type="Pfam" id="PF00402">
    <property type="entry name" value="Calponin"/>
    <property type="match status" value="1"/>
</dbReference>
<dbReference type="PANTHER" id="PTHR47385">
    <property type="entry name" value="CALPONIN"/>
    <property type="match status" value="1"/>
</dbReference>
<dbReference type="PROSITE" id="PS51122">
    <property type="entry name" value="CALPONIN_2"/>
    <property type="match status" value="1"/>
</dbReference>
<accession>A0A0R3QVP0</accession>
<evidence type="ECO:0000256" key="2">
    <source>
        <dbReference type="SAM" id="MobiDB-lite"/>
    </source>
</evidence>
<proteinExistence type="inferred from homology"/>
<dbReference type="GO" id="GO:0051015">
    <property type="term" value="F:actin filament binding"/>
    <property type="evidence" value="ECO:0007669"/>
    <property type="project" value="TreeGrafter"/>
</dbReference>
<dbReference type="PANTHER" id="PTHR47385:SF11">
    <property type="entry name" value="PROTEIN UNC-87"/>
    <property type="match status" value="1"/>
</dbReference>
<reference evidence="3" key="1">
    <citation type="submission" date="2017-02" db="UniProtKB">
        <authorList>
            <consortium name="WormBaseParasite"/>
        </authorList>
    </citation>
    <scope>IDENTIFICATION</scope>
</reference>
<dbReference type="InterPro" id="IPR000557">
    <property type="entry name" value="Calponin_repeat"/>
</dbReference>
<dbReference type="WBParaSite" id="BTMF_0001179801-mRNA-1">
    <property type="protein sequence ID" value="BTMF_0001179801-mRNA-1"/>
    <property type="gene ID" value="BTMF_0001179801"/>
</dbReference>
<sequence>LKIARVEAPATEENERRTRNGKFTLGQLRQTDGLVPLQSGTNQFDSQKVITLIGNTAQKKCDSILSAYCLMFVNLQGKTGFGMPRNTALNVQFADDGKKWTIEKLRATDSIIRLQSGTNKYDSQRGMTGFGTPRDVRGKHLKRIWELEFPEQTVKEILQINHVNTALQNSSKKPPATPPKPILH</sequence>
<dbReference type="GO" id="GO:0015629">
    <property type="term" value="C:actin cytoskeleton"/>
    <property type="evidence" value="ECO:0007669"/>
    <property type="project" value="TreeGrafter"/>
</dbReference>
<dbReference type="AlphaFoldDB" id="A0A0R3QVP0"/>
<dbReference type="PROSITE" id="PS01052">
    <property type="entry name" value="CALPONIN_1"/>
    <property type="match status" value="1"/>
</dbReference>
<protein>
    <submittedName>
        <fullName evidence="3">Reelin domain-containing protein</fullName>
    </submittedName>
</protein>
<dbReference type="GO" id="GO:0007015">
    <property type="term" value="P:actin filament organization"/>
    <property type="evidence" value="ECO:0007669"/>
    <property type="project" value="TreeGrafter"/>
</dbReference>
<evidence type="ECO:0000313" key="3">
    <source>
        <dbReference type="WBParaSite" id="BTMF_0001179801-mRNA-1"/>
    </source>
</evidence>